<dbReference type="GO" id="GO:0016887">
    <property type="term" value="F:ATP hydrolysis activity"/>
    <property type="evidence" value="ECO:0007669"/>
    <property type="project" value="InterPro"/>
</dbReference>
<accession>A0A7R9TBQ4</accession>
<dbReference type="PRINTS" id="PR00830">
    <property type="entry name" value="ENDOLAPTASE"/>
</dbReference>
<dbReference type="InterPro" id="IPR003959">
    <property type="entry name" value="ATPase_AAA_core"/>
</dbReference>
<dbReference type="InterPro" id="IPR027065">
    <property type="entry name" value="Lon_Prtase"/>
</dbReference>
<feature type="active site" evidence="8">
    <location>
        <position position="1118"/>
    </location>
</feature>
<dbReference type="GO" id="GO:0005524">
    <property type="term" value="F:ATP binding"/>
    <property type="evidence" value="ECO:0007669"/>
    <property type="project" value="UniProtKB-KW"/>
</dbReference>
<name>A0A7R9TBQ4_9VIRI</name>
<evidence type="ECO:0000256" key="2">
    <source>
        <dbReference type="ARBA" id="ARBA00022741"/>
    </source>
</evidence>
<dbReference type="EMBL" id="HBDZ01002353">
    <property type="protein sequence ID" value="CAD8231130.1"/>
    <property type="molecule type" value="Transcribed_RNA"/>
</dbReference>
<dbReference type="NCBIfam" id="TIGR00763">
    <property type="entry name" value="lon"/>
    <property type="match status" value="1"/>
</dbReference>
<evidence type="ECO:0000256" key="6">
    <source>
        <dbReference type="ARBA" id="ARBA00050665"/>
    </source>
</evidence>
<evidence type="ECO:0000313" key="11">
    <source>
        <dbReference type="EMBL" id="CAD8231130.1"/>
    </source>
</evidence>
<feature type="compositionally biased region" description="Low complexity" evidence="9">
    <location>
        <begin position="414"/>
        <end position="425"/>
    </location>
</feature>
<reference evidence="11" key="1">
    <citation type="submission" date="2021-01" db="EMBL/GenBank/DDBJ databases">
        <authorList>
            <person name="Corre E."/>
            <person name="Pelletier E."/>
            <person name="Niang G."/>
            <person name="Scheremetjew M."/>
            <person name="Finn R."/>
            <person name="Kale V."/>
            <person name="Holt S."/>
            <person name="Cochrane G."/>
            <person name="Meng A."/>
            <person name="Brown T."/>
            <person name="Cohen L."/>
        </authorList>
    </citation>
    <scope>NUCLEOTIDE SEQUENCE</scope>
    <source>
        <strain evidence="11">CCMP1413</strain>
    </source>
</reference>
<feature type="compositionally biased region" description="Gly residues" evidence="9">
    <location>
        <begin position="599"/>
        <end position="608"/>
    </location>
</feature>
<dbReference type="SMART" id="SM00464">
    <property type="entry name" value="LON"/>
    <property type="match status" value="1"/>
</dbReference>
<feature type="region of interest" description="Disordered" evidence="9">
    <location>
        <begin position="560"/>
        <end position="580"/>
    </location>
</feature>
<dbReference type="InterPro" id="IPR027417">
    <property type="entry name" value="P-loop_NTPase"/>
</dbReference>
<dbReference type="InterPro" id="IPR014721">
    <property type="entry name" value="Ribsml_uS5_D2-typ_fold_subgr"/>
</dbReference>
<dbReference type="Pfam" id="PF00004">
    <property type="entry name" value="AAA"/>
    <property type="match status" value="1"/>
</dbReference>
<dbReference type="GO" id="GO:0004252">
    <property type="term" value="F:serine-type endopeptidase activity"/>
    <property type="evidence" value="ECO:0007669"/>
    <property type="project" value="UniProtKB-UniRule"/>
</dbReference>
<sequence length="1245" mass="131745">MAGKGGAKDGGAGKGGCDKGAPAQPVEKRPKPARERAPPPDGGANAAKGETASTISAAGGSSSSAAAGEGDRALLSRTVLALPTVRPLMPGFERTLEVTDPRLATPLYRMAKKAQEEGRDDVEVGLFAEHPRHWDALESWAHSLNASVGAGGGAGGSVLARHVTSGMADVKAAYHLGADGASAVDGGSASELATAAAFSRLRDGPSPGGFLPVGTVAKVINLTREGDGAELRVTLRGLRRVQIARDIVDTPEDKARLHLAARKHAQSIEFKSANLMDKRRSRGGAAAMLLTDLRSKLDMDESTEDGGDALGAAPDLDFVKDAEAIGAGEGDDAQNNEQQHAGGDDSHGDGYNSESDGEEGEEPFNGVMQEVLDFMHGAAIMPFPGGIAVYPGPKAQQGGGFPGLPFPPGGPGGKAAAGQPSPPRAGQAIKLAAAALTVGPTSVEPSFHPARVEVVEYSCADDCNPDDEYTKTLMREAVRKLEELQNISDRHARVMNEGAEGIDASKVLSHPGLLADLAAHVCAETDRRVTANALHEVSVRSRLAGVIQALETEIAYAKKRAADEPGHPPDGQLTRGRSPSDFFRELSKVSMGNMRMRGGRGGQGGKEQGGQEETPADKYRKRFEGFREAVKGTPVEERIEEELARLEQLDPQGSEYSVVRTYLDWLTKVPWGTLPDDNLDIVHAHEVLEEDHYGLKDVKDRILELIAVGRLRGSVQGKIILLVGPPGVGKTSIGRSIARAVGRPYARVAIGGLDDTHELKGHRRTYVGAMPGKMVHSLAHAKAMNPLILLDEVDKIGAGSFRGNPSATLMEILDPSQNSEFADTYMDVPIDLSKVLFVATANTTDTIPKPLLDRMEVIEVGAYLKEEKIEIAKAYLEPRARESSGLSESDVRIEADALDGLVEDYCRDAGVRSLEKAIEKIYRKVALKRVRDTAEAVPGLPAEQQQHAQQDGAGAVEEVQERTPVVGKAVAEGGGAHEAAVQLPPVVVRRADLGEYLGVPVFRSDKMYERLPVGVANGLAYTSFGGEVLLIETASSDAVGGDGKGSMNITGQLGDVMKESSAIAKRLARQALSVLCDMGDQRVGEAEVGEWRPSASFFADSDVHLHFPAGAVPKDGPSAGIAITTALLSSALRLQCASDVAMTGEVSLTGRVLPVGGIREKIVAAKRSGMTTVILPKANERDVSELPEQVTAGIKIFYASWYPEVLPVVFPGFEDMQHMAERGAGAFVKPSVPRRARRDPPAQQA</sequence>
<dbReference type="Gene3D" id="1.10.8.60">
    <property type="match status" value="1"/>
</dbReference>
<keyword evidence="4 8" id="KW-0720">Serine protease</keyword>
<dbReference type="InterPro" id="IPR008268">
    <property type="entry name" value="Peptidase_S16_AS"/>
</dbReference>
<evidence type="ECO:0000256" key="8">
    <source>
        <dbReference type="PROSITE-ProRule" id="PRU01122"/>
    </source>
</evidence>
<comment type="similarity">
    <text evidence="8">Belongs to the peptidase S16 family.</text>
</comment>
<dbReference type="InterPro" id="IPR004815">
    <property type="entry name" value="Lon_bac/euk-typ"/>
</dbReference>
<dbReference type="PROSITE" id="PS01046">
    <property type="entry name" value="LON_SER"/>
    <property type="match status" value="1"/>
</dbReference>
<dbReference type="GO" id="GO:0006515">
    <property type="term" value="P:protein quality control for misfolded or incompletely synthesized proteins"/>
    <property type="evidence" value="ECO:0007669"/>
    <property type="project" value="TreeGrafter"/>
</dbReference>
<evidence type="ECO:0000256" key="9">
    <source>
        <dbReference type="SAM" id="MobiDB-lite"/>
    </source>
</evidence>
<protein>
    <recommendedName>
        <fullName evidence="7">endopeptidase La</fullName>
        <ecNumber evidence="7">3.4.21.53</ecNumber>
    </recommendedName>
</protein>
<dbReference type="GO" id="GO:0004176">
    <property type="term" value="F:ATP-dependent peptidase activity"/>
    <property type="evidence" value="ECO:0007669"/>
    <property type="project" value="UniProtKB-UniRule"/>
</dbReference>
<feature type="compositionally biased region" description="Low complexity" evidence="9">
    <location>
        <begin position="49"/>
        <end position="68"/>
    </location>
</feature>
<dbReference type="Gene3D" id="3.40.50.300">
    <property type="entry name" value="P-loop containing nucleotide triphosphate hydrolases"/>
    <property type="match status" value="1"/>
</dbReference>
<dbReference type="InterPro" id="IPR003111">
    <property type="entry name" value="Lon_prtase_N"/>
</dbReference>
<dbReference type="Pfam" id="PF05362">
    <property type="entry name" value="Lon_C"/>
    <property type="match status" value="1"/>
</dbReference>
<organism evidence="11">
    <name type="scientific">Prasinoderma coloniale</name>
    <dbReference type="NCBI Taxonomy" id="156133"/>
    <lineage>
        <taxon>Eukaryota</taxon>
        <taxon>Viridiplantae</taxon>
        <taxon>Prasinodermophyta</taxon>
        <taxon>Prasinodermophyceae</taxon>
        <taxon>Prasinodermales</taxon>
        <taxon>Prasinodermaceae</taxon>
        <taxon>Prasinoderma</taxon>
    </lineage>
</organism>
<feature type="compositionally biased region" description="Basic and acidic residues" evidence="9">
    <location>
        <begin position="26"/>
        <end position="38"/>
    </location>
</feature>
<gene>
    <name evidence="11" type="ORF">PCOL08062_LOCUS1871</name>
</gene>
<keyword evidence="2" id="KW-0547">Nucleotide-binding</keyword>
<dbReference type="InterPro" id="IPR054594">
    <property type="entry name" value="Lon_lid"/>
</dbReference>
<dbReference type="Pfam" id="PF22667">
    <property type="entry name" value="Lon_lid"/>
    <property type="match status" value="1"/>
</dbReference>
<evidence type="ECO:0000256" key="5">
    <source>
        <dbReference type="ARBA" id="ARBA00022840"/>
    </source>
</evidence>
<dbReference type="FunFam" id="3.40.50.300:FF:000021">
    <property type="entry name" value="Lon protease homolog"/>
    <property type="match status" value="1"/>
</dbReference>
<evidence type="ECO:0000256" key="4">
    <source>
        <dbReference type="ARBA" id="ARBA00022825"/>
    </source>
</evidence>
<feature type="region of interest" description="Disordered" evidence="9">
    <location>
        <begin position="398"/>
        <end position="425"/>
    </location>
</feature>
<feature type="region of interest" description="Disordered" evidence="9">
    <location>
        <begin position="328"/>
        <end position="362"/>
    </location>
</feature>
<feature type="region of interest" description="Disordered" evidence="9">
    <location>
        <begin position="1"/>
        <end position="69"/>
    </location>
</feature>
<dbReference type="InterPro" id="IPR020568">
    <property type="entry name" value="Ribosomal_Su5_D2-typ_SF"/>
</dbReference>
<comment type="catalytic activity">
    <reaction evidence="6">
        <text>Hydrolysis of proteins in presence of ATP.</text>
        <dbReference type="EC" id="3.4.21.53"/>
    </reaction>
</comment>
<dbReference type="SMART" id="SM00382">
    <property type="entry name" value="AAA"/>
    <property type="match status" value="1"/>
</dbReference>
<dbReference type="EC" id="3.4.21.53" evidence="7"/>
<feature type="region of interest" description="Disordered" evidence="9">
    <location>
        <begin position="593"/>
        <end position="615"/>
    </location>
</feature>
<dbReference type="InterPro" id="IPR008269">
    <property type="entry name" value="Lon_proteolytic"/>
</dbReference>
<dbReference type="Gene3D" id="3.30.230.10">
    <property type="match status" value="1"/>
</dbReference>
<dbReference type="PROSITE" id="PS51786">
    <property type="entry name" value="LON_PROTEOLYTIC"/>
    <property type="match status" value="1"/>
</dbReference>
<dbReference type="PANTHER" id="PTHR43718">
    <property type="entry name" value="LON PROTEASE"/>
    <property type="match status" value="1"/>
</dbReference>
<evidence type="ECO:0000256" key="3">
    <source>
        <dbReference type="ARBA" id="ARBA00022801"/>
    </source>
</evidence>
<evidence type="ECO:0000256" key="1">
    <source>
        <dbReference type="ARBA" id="ARBA00022670"/>
    </source>
</evidence>
<dbReference type="InterPro" id="IPR003593">
    <property type="entry name" value="AAA+_ATPase"/>
</dbReference>
<proteinExistence type="inferred from homology"/>
<evidence type="ECO:0000259" key="10">
    <source>
        <dbReference type="PROSITE" id="PS51786"/>
    </source>
</evidence>
<dbReference type="SUPFAM" id="SSF52540">
    <property type="entry name" value="P-loop containing nucleoside triphosphate hydrolases"/>
    <property type="match status" value="1"/>
</dbReference>
<dbReference type="Gene3D" id="1.20.5.5270">
    <property type="match status" value="1"/>
</dbReference>
<feature type="active site" evidence="8">
    <location>
        <position position="1161"/>
    </location>
</feature>
<feature type="compositionally biased region" description="Gly residues" evidence="9">
    <location>
        <begin position="1"/>
        <end position="15"/>
    </location>
</feature>
<dbReference type="AlphaFoldDB" id="A0A7R9TBQ4"/>
<keyword evidence="3 8" id="KW-0378">Hydrolase</keyword>
<feature type="domain" description="Lon proteolytic" evidence="10">
    <location>
        <begin position="1010"/>
        <end position="1212"/>
    </location>
</feature>
<dbReference type="CDD" id="cd19500">
    <property type="entry name" value="RecA-like_Lon"/>
    <property type="match status" value="1"/>
</dbReference>
<evidence type="ECO:0000256" key="7">
    <source>
        <dbReference type="ARBA" id="ARBA00066743"/>
    </source>
</evidence>
<keyword evidence="1 8" id="KW-0645">Protease</keyword>
<dbReference type="SUPFAM" id="SSF54211">
    <property type="entry name" value="Ribosomal protein S5 domain 2-like"/>
    <property type="match status" value="1"/>
</dbReference>
<dbReference type="PANTHER" id="PTHR43718:SF2">
    <property type="entry name" value="LON PROTEASE HOMOLOG, MITOCHONDRIAL"/>
    <property type="match status" value="1"/>
</dbReference>
<keyword evidence="5" id="KW-0067">ATP-binding</keyword>